<proteinExistence type="predicted"/>
<evidence type="ECO:0000256" key="1">
    <source>
        <dbReference type="SAM" id="SignalP"/>
    </source>
</evidence>
<protein>
    <submittedName>
        <fullName evidence="2">Uncharacterized protein</fullName>
    </submittedName>
</protein>
<evidence type="ECO:0000313" key="3">
    <source>
        <dbReference type="Proteomes" id="UP000699462"/>
    </source>
</evidence>
<comment type="caution">
    <text evidence="2">The sequence shown here is derived from an EMBL/GenBank/DDBJ whole genome shotgun (WGS) entry which is preliminary data.</text>
</comment>
<feature type="chain" id="PRO_5035777954" evidence="1">
    <location>
        <begin position="18"/>
        <end position="62"/>
    </location>
</feature>
<sequence length="62" mass="6756">MWLTLLLAATLMTVVTATDVDADEVGYTEVGTDTVNLPDGKHDAPRGGQRIEKRPMNMLRLG</sequence>
<name>A0A8T0D9Q4_9TREM</name>
<reference evidence="2 3" key="1">
    <citation type="submission" date="2019-07" db="EMBL/GenBank/DDBJ databases">
        <title>Annotation for the trematode Paragonimus westermani.</title>
        <authorList>
            <person name="Choi Y.-J."/>
        </authorList>
    </citation>
    <scope>NUCLEOTIDE SEQUENCE [LARGE SCALE GENOMIC DNA]</scope>
    <source>
        <strain evidence="2">180907_Pwestermani</strain>
    </source>
</reference>
<dbReference type="AlphaFoldDB" id="A0A8T0D9Q4"/>
<feature type="signal peptide" evidence="1">
    <location>
        <begin position="1"/>
        <end position="17"/>
    </location>
</feature>
<accession>A0A8T0D9Q4</accession>
<gene>
    <name evidence="2" type="ORF">P879_11059</name>
</gene>
<dbReference type="EMBL" id="JTDF01011036">
    <property type="protein sequence ID" value="KAF8563684.1"/>
    <property type="molecule type" value="Genomic_DNA"/>
</dbReference>
<evidence type="ECO:0000313" key="2">
    <source>
        <dbReference type="EMBL" id="KAF8563684.1"/>
    </source>
</evidence>
<organism evidence="2 3">
    <name type="scientific">Paragonimus westermani</name>
    <dbReference type="NCBI Taxonomy" id="34504"/>
    <lineage>
        <taxon>Eukaryota</taxon>
        <taxon>Metazoa</taxon>
        <taxon>Spiralia</taxon>
        <taxon>Lophotrochozoa</taxon>
        <taxon>Platyhelminthes</taxon>
        <taxon>Trematoda</taxon>
        <taxon>Digenea</taxon>
        <taxon>Plagiorchiida</taxon>
        <taxon>Troglotremata</taxon>
        <taxon>Troglotrematidae</taxon>
        <taxon>Paragonimus</taxon>
    </lineage>
</organism>
<dbReference type="Proteomes" id="UP000699462">
    <property type="component" value="Unassembled WGS sequence"/>
</dbReference>
<keyword evidence="3" id="KW-1185">Reference proteome</keyword>
<keyword evidence="1" id="KW-0732">Signal</keyword>